<dbReference type="PROSITE" id="PS00916">
    <property type="entry name" value="PI3_4_KINASE_2"/>
    <property type="match status" value="1"/>
</dbReference>
<comment type="subcellular location">
    <subcellularLocation>
        <location evidence="1">Mitochondrion outer membrane</location>
        <topology evidence="1">Peripheral membrane protein</topology>
    </subcellularLocation>
    <subcellularLocation>
        <location evidence="6">Rough endoplasmic reticulum membrane</location>
        <topology evidence="6">Peripheral membrane protein</topology>
    </subcellularLocation>
</comment>
<dbReference type="Gene3D" id="1.10.1070.11">
    <property type="entry name" value="Phosphatidylinositol 3-/4-kinase, catalytic domain"/>
    <property type="match status" value="1"/>
</dbReference>
<dbReference type="SUPFAM" id="SSF56112">
    <property type="entry name" value="Protein kinase-like (PK-like)"/>
    <property type="match status" value="1"/>
</dbReference>
<dbReference type="OrthoDB" id="10264149at2759"/>
<dbReference type="Proteomes" id="UP000007110">
    <property type="component" value="Unassembled WGS sequence"/>
</dbReference>
<dbReference type="InterPro" id="IPR018936">
    <property type="entry name" value="PI3/4_kinase_CS"/>
</dbReference>
<dbReference type="Pfam" id="PF00454">
    <property type="entry name" value="PI3_PI4_kinase"/>
    <property type="match status" value="1"/>
</dbReference>
<keyword evidence="3" id="KW-0808">Transferase</keyword>
<feature type="region of interest" description="Disordered" evidence="8">
    <location>
        <begin position="615"/>
        <end position="644"/>
    </location>
</feature>
<keyword evidence="12" id="KW-1185">Reference proteome</keyword>
<dbReference type="Gene3D" id="3.30.1010.10">
    <property type="entry name" value="Phosphatidylinositol 3-kinase Catalytic Subunit, Chain A, domain 4"/>
    <property type="match status" value="1"/>
</dbReference>
<feature type="compositionally biased region" description="Polar residues" evidence="8">
    <location>
        <begin position="68"/>
        <end position="79"/>
    </location>
</feature>
<dbReference type="FunCoup" id="A0A7M7GGW6">
    <property type="interactions" value="1943"/>
</dbReference>
<dbReference type="InParanoid" id="A0A7M7GGW6"/>
<evidence type="ECO:0000256" key="1">
    <source>
        <dbReference type="ARBA" id="ARBA00004450"/>
    </source>
</evidence>
<comment type="catalytic activity">
    <reaction evidence="5">
        <text>a 1,2-diacyl-sn-glycero-3-phospho-(1D-myo-inositol) + ATP = a 1,2-diacyl-sn-glycero-3-phospho-(1D-myo-inositol 4-phosphate) + ADP + H(+)</text>
        <dbReference type="Rhea" id="RHEA:19877"/>
        <dbReference type="ChEBI" id="CHEBI:15378"/>
        <dbReference type="ChEBI" id="CHEBI:30616"/>
        <dbReference type="ChEBI" id="CHEBI:57880"/>
        <dbReference type="ChEBI" id="CHEBI:58178"/>
        <dbReference type="ChEBI" id="CHEBI:456216"/>
        <dbReference type="EC" id="2.7.1.67"/>
    </reaction>
    <physiologicalReaction direction="left-to-right" evidence="5">
        <dbReference type="Rhea" id="RHEA:19878"/>
    </physiologicalReaction>
</comment>
<dbReference type="PANTHER" id="PTHR10048">
    <property type="entry name" value="PHOSPHATIDYLINOSITOL KINASE"/>
    <property type="match status" value="1"/>
</dbReference>
<dbReference type="GO" id="GO:0004430">
    <property type="term" value="F:1-phosphatidylinositol 4-kinase activity"/>
    <property type="evidence" value="ECO:0000318"/>
    <property type="project" value="GO_Central"/>
</dbReference>
<dbReference type="InterPro" id="IPR001263">
    <property type="entry name" value="PI3K_accessory_dom"/>
</dbReference>
<dbReference type="CDD" id="cd05168">
    <property type="entry name" value="PI4Kc_III_beta"/>
    <property type="match status" value="1"/>
</dbReference>
<evidence type="ECO:0000256" key="7">
    <source>
        <dbReference type="ARBA" id="ARBA00039877"/>
    </source>
</evidence>
<feature type="domain" description="PI3K/PI4K catalytic" evidence="9">
    <location>
        <begin position="634"/>
        <end position="900"/>
    </location>
</feature>
<name>A0A7M7GGW6_STRPU</name>
<evidence type="ECO:0000313" key="12">
    <source>
        <dbReference type="Proteomes" id="UP000007110"/>
    </source>
</evidence>
<evidence type="ECO:0000256" key="3">
    <source>
        <dbReference type="ARBA" id="ARBA00022679"/>
    </source>
</evidence>
<feature type="compositionally biased region" description="Basic and acidic residues" evidence="8">
    <location>
        <begin position="634"/>
        <end position="643"/>
    </location>
</feature>
<evidence type="ECO:0000256" key="8">
    <source>
        <dbReference type="SAM" id="MobiDB-lite"/>
    </source>
</evidence>
<feature type="region of interest" description="Disordered" evidence="8">
    <location>
        <begin position="333"/>
        <end position="355"/>
    </location>
</feature>
<keyword evidence="4" id="KW-0418">Kinase</keyword>
<dbReference type="InterPro" id="IPR011009">
    <property type="entry name" value="Kinase-like_dom_sf"/>
</dbReference>
<feature type="domain" description="PIK helical" evidence="10">
    <location>
        <begin position="107"/>
        <end position="308"/>
    </location>
</feature>
<dbReference type="AlphaFoldDB" id="A0A7M7GGW6"/>
<reference evidence="11" key="2">
    <citation type="submission" date="2021-01" db="UniProtKB">
        <authorList>
            <consortium name="EnsemblMetazoa"/>
        </authorList>
    </citation>
    <scope>IDENTIFICATION</scope>
</reference>
<accession>A0A7M7GGW6</accession>
<dbReference type="EC" id="2.7.1.67" evidence="2"/>
<dbReference type="GO" id="GO:0005741">
    <property type="term" value="C:mitochondrial outer membrane"/>
    <property type="evidence" value="ECO:0007669"/>
    <property type="project" value="UniProtKB-SubCell"/>
</dbReference>
<dbReference type="InterPro" id="IPR049160">
    <property type="entry name" value="PI4KB-PIK1_PIK"/>
</dbReference>
<dbReference type="KEGG" id="spu:100891136"/>
<dbReference type="InterPro" id="IPR036940">
    <property type="entry name" value="PI3/4_kinase_cat_sf"/>
</dbReference>
<dbReference type="GeneID" id="100891136"/>
<dbReference type="CTD" id="5298"/>
<evidence type="ECO:0000259" key="9">
    <source>
        <dbReference type="PROSITE" id="PS50290"/>
    </source>
</evidence>
<evidence type="ECO:0000256" key="5">
    <source>
        <dbReference type="ARBA" id="ARBA00036767"/>
    </source>
</evidence>
<evidence type="ECO:0000259" key="10">
    <source>
        <dbReference type="PROSITE" id="PS51545"/>
    </source>
</evidence>
<dbReference type="GO" id="GO:0016020">
    <property type="term" value="C:membrane"/>
    <property type="evidence" value="ECO:0000318"/>
    <property type="project" value="GO_Central"/>
</dbReference>
<evidence type="ECO:0000313" key="11">
    <source>
        <dbReference type="EnsemblMetazoa" id="XP_003726274"/>
    </source>
</evidence>
<protein>
    <recommendedName>
        <fullName evidence="7">Phosphatidylinositol 4-kinase beta</fullName>
        <ecNumber evidence="2">2.7.1.67</ecNumber>
    </recommendedName>
</protein>
<dbReference type="PROSITE" id="PS00915">
    <property type="entry name" value="PI3_4_KINASE_1"/>
    <property type="match status" value="1"/>
</dbReference>
<dbReference type="GO" id="GO:0005737">
    <property type="term" value="C:cytoplasm"/>
    <property type="evidence" value="ECO:0000318"/>
    <property type="project" value="GO_Central"/>
</dbReference>
<dbReference type="RefSeq" id="XP_003726274.1">
    <property type="nucleotide sequence ID" value="XM_003726226.3"/>
</dbReference>
<dbReference type="InterPro" id="IPR015433">
    <property type="entry name" value="PI3/4_kinase"/>
</dbReference>
<dbReference type="OMA" id="HKLANCN"/>
<dbReference type="PANTHER" id="PTHR10048:SF22">
    <property type="entry name" value="PHOSPHATIDYLINOSITOL 4-KINASE BETA"/>
    <property type="match status" value="1"/>
</dbReference>
<dbReference type="Pfam" id="PF21245">
    <property type="entry name" value="PI4KB-PIK1_PIK"/>
    <property type="match status" value="1"/>
</dbReference>
<dbReference type="PROSITE" id="PS50290">
    <property type="entry name" value="PI3_4_KINASE_3"/>
    <property type="match status" value="1"/>
</dbReference>
<evidence type="ECO:0000256" key="2">
    <source>
        <dbReference type="ARBA" id="ARBA00012169"/>
    </source>
</evidence>
<dbReference type="GO" id="GO:0030867">
    <property type="term" value="C:rough endoplasmic reticulum membrane"/>
    <property type="evidence" value="ECO:0007669"/>
    <property type="project" value="UniProtKB-SubCell"/>
</dbReference>
<dbReference type="FunFam" id="1.10.1070.11:FF:000004">
    <property type="entry name" value="Phosphatidylinositol 4-kinase, catalytic, beta"/>
    <property type="match status" value="1"/>
</dbReference>
<dbReference type="GO" id="GO:0048015">
    <property type="term" value="P:phosphatidylinositol-mediated signaling"/>
    <property type="evidence" value="ECO:0000318"/>
    <property type="project" value="GO_Central"/>
</dbReference>
<evidence type="ECO:0000256" key="6">
    <source>
        <dbReference type="ARBA" id="ARBA00037860"/>
    </source>
</evidence>
<dbReference type="PROSITE" id="PS51545">
    <property type="entry name" value="PIK_HELICAL"/>
    <property type="match status" value="1"/>
</dbReference>
<reference evidence="12" key="1">
    <citation type="submission" date="2015-02" db="EMBL/GenBank/DDBJ databases">
        <title>Genome sequencing for Strongylocentrotus purpuratus.</title>
        <authorList>
            <person name="Murali S."/>
            <person name="Liu Y."/>
            <person name="Vee V."/>
            <person name="English A."/>
            <person name="Wang M."/>
            <person name="Skinner E."/>
            <person name="Han Y."/>
            <person name="Muzny D.M."/>
            <person name="Worley K.C."/>
            <person name="Gibbs R.A."/>
        </authorList>
    </citation>
    <scope>NUCLEOTIDE SEQUENCE</scope>
</reference>
<dbReference type="InterPro" id="IPR057754">
    <property type="entry name" value="PI4-kinase_beta/PIK1_cat"/>
</dbReference>
<dbReference type="GO" id="GO:0046854">
    <property type="term" value="P:phosphatidylinositol phosphate biosynthetic process"/>
    <property type="evidence" value="ECO:0000318"/>
    <property type="project" value="GO_Central"/>
</dbReference>
<evidence type="ECO:0000256" key="4">
    <source>
        <dbReference type="ARBA" id="ARBA00022777"/>
    </source>
</evidence>
<proteinExistence type="predicted"/>
<sequence length="916" mass="103699">MITMEKIEEVANQRPGAGDCALPNGIMDHHLSDQPISPSKLSKVVEHRHKKGHTLPGVHVVNGDMNHESNSQVQSSPDHTLSRRGENGDPSMISSSDERRNSQTCMDYPDHDLLRDIRVDGESPTSSNGVRCCTNGDFVLDSAKMPERRKSRELSLSLGLPPRDCVIREEDENRTENDPRHRLVLKDKLPPPKESLLLRLFESKHLDASIAITHLYKSKEPGVQSYIANKLFSLDELDFDFYLPQVLNIFIHIPDLADVIRPYLIHRCKSSIHFSLHLVWMLEAYMPDLNYPSRKQSRGAKLRKQILSEELRPKVKRESLSLGASQFPPVDLHSPTSVVSPKRTHSRSRSDATATITPEIVGTLRQGDMRLGDLTSGRAFDSQCNCFDSSENKLNELTGRPQAVIECQCQAPRLAPMLEFLKALMGIGKKLQGLPSRELRTSHLFSELQKLNLNLPARIWVPSTASKNHHIVRIPHTAGVVLNSKDKAPYLIYVEVLDCENKHTSPLPAKILENTLRFTKSEENLSRYFHGELAPATHTPPTTYAVYHINDSDHECWSQEDDDILQQYSSYSKKSSSSDTISQFSHESVTSTDSKEPVYIAAGDIRRRLAESLKAPSTTFKHDPEDPSASALKEPWDEKEKRIRQSSPYGHLPNWRLLSVIVKCGDDLRQELLSFQFITQLQNIWRQEHVPLWVRPCNILVTSNNSGLIEPIINAISLHQVKKNSKSTLLTYFHREFGGPSSENFLTAQKNFVQSLAAYCLVCYLVQVKDRHNGNILLDPEGHIIHIDFGFILSSSPKNLGFEASHFKLTHEFVEVMGGVGSDMFEYYKILMLQGLIAARKHMDKLVQLVEVMTGSELACFKQGASTVKAMKERFHMNLTEEQLQLWVQNMVESSMHSLTTRLYDGFQYLTNGIFI</sequence>
<dbReference type="EnsemblMetazoa" id="XM_003726226">
    <property type="protein sequence ID" value="XP_003726274"/>
    <property type="gene ID" value="LOC100891136"/>
</dbReference>
<feature type="region of interest" description="Disordered" evidence="8">
    <location>
        <begin position="44"/>
        <end position="108"/>
    </location>
</feature>
<organism evidence="11 12">
    <name type="scientific">Strongylocentrotus purpuratus</name>
    <name type="common">Purple sea urchin</name>
    <dbReference type="NCBI Taxonomy" id="7668"/>
    <lineage>
        <taxon>Eukaryota</taxon>
        <taxon>Metazoa</taxon>
        <taxon>Echinodermata</taxon>
        <taxon>Eleutherozoa</taxon>
        <taxon>Echinozoa</taxon>
        <taxon>Echinoidea</taxon>
        <taxon>Euechinoidea</taxon>
        <taxon>Echinacea</taxon>
        <taxon>Camarodonta</taxon>
        <taxon>Echinidea</taxon>
        <taxon>Strongylocentrotidae</taxon>
        <taxon>Strongylocentrotus</taxon>
    </lineage>
</organism>
<dbReference type="InterPro" id="IPR000403">
    <property type="entry name" value="PI3/4_kinase_cat_dom"/>
</dbReference>
<dbReference type="SMART" id="SM00146">
    <property type="entry name" value="PI3Kc"/>
    <property type="match status" value="1"/>
</dbReference>